<gene>
    <name evidence="4" type="ORF">TBIB3V08_LOCUS6810</name>
</gene>
<dbReference type="InterPro" id="IPR016186">
    <property type="entry name" value="C-type_lectin-like/link_sf"/>
</dbReference>
<dbReference type="CDD" id="cd00037">
    <property type="entry name" value="CLECT"/>
    <property type="match status" value="1"/>
</dbReference>
<organism evidence="4">
    <name type="scientific">Timema bartmani</name>
    <dbReference type="NCBI Taxonomy" id="61472"/>
    <lineage>
        <taxon>Eukaryota</taxon>
        <taxon>Metazoa</taxon>
        <taxon>Ecdysozoa</taxon>
        <taxon>Arthropoda</taxon>
        <taxon>Hexapoda</taxon>
        <taxon>Insecta</taxon>
        <taxon>Pterygota</taxon>
        <taxon>Neoptera</taxon>
        <taxon>Polyneoptera</taxon>
        <taxon>Phasmatodea</taxon>
        <taxon>Timematodea</taxon>
        <taxon>Timematoidea</taxon>
        <taxon>Timematidae</taxon>
        <taxon>Timema</taxon>
    </lineage>
</organism>
<sequence length="260" mass="29251">MHPHRHGCCSSWFVTQDVSSSWFVSQDVVPCGLFLRMLMLPLTGAVLSLLYTLMSCPCTGKKAPLYEIIPGQGLYKLHQKKSNWMSAWSTCLEEDAHLLIVNSKKEADSIVRIMKDNNVFEVFIGFHEDTTSPERSYVTVDGPTCCRQEADLDLNPDELAREPRPSLSLPLQVRPVAGNKMREYLYWKDGYTTPAPDLHCGLLTRAGYDVGHCEGQAAFVCEKTFGGTSGSRRGRRKKKSRKNNKKNDPQVMFARSPVMT</sequence>
<feature type="transmembrane region" description="Helical" evidence="2">
    <location>
        <begin position="33"/>
        <end position="53"/>
    </location>
</feature>
<dbReference type="AlphaFoldDB" id="A0A7R9EZU6"/>
<dbReference type="EMBL" id="OD566656">
    <property type="protein sequence ID" value="CAD7444432.1"/>
    <property type="molecule type" value="Genomic_DNA"/>
</dbReference>
<dbReference type="InterPro" id="IPR001304">
    <property type="entry name" value="C-type_lectin-like"/>
</dbReference>
<name>A0A7R9EZU6_9NEOP</name>
<proteinExistence type="predicted"/>
<keyword evidence="2" id="KW-1133">Transmembrane helix</keyword>
<feature type="region of interest" description="Disordered" evidence="1">
    <location>
        <begin position="227"/>
        <end position="260"/>
    </location>
</feature>
<evidence type="ECO:0000256" key="2">
    <source>
        <dbReference type="SAM" id="Phobius"/>
    </source>
</evidence>
<dbReference type="SMART" id="SM00034">
    <property type="entry name" value="CLECT"/>
    <property type="match status" value="1"/>
</dbReference>
<keyword evidence="2" id="KW-0472">Membrane</keyword>
<feature type="compositionally biased region" description="Basic residues" evidence="1">
    <location>
        <begin position="232"/>
        <end position="244"/>
    </location>
</feature>
<protein>
    <recommendedName>
        <fullName evidence="3">C-type lectin domain-containing protein</fullName>
    </recommendedName>
</protein>
<feature type="domain" description="C-type lectin" evidence="3">
    <location>
        <begin position="75"/>
        <end position="222"/>
    </location>
</feature>
<evidence type="ECO:0000256" key="1">
    <source>
        <dbReference type="SAM" id="MobiDB-lite"/>
    </source>
</evidence>
<dbReference type="InterPro" id="IPR016187">
    <property type="entry name" value="CTDL_fold"/>
</dbReference>
<dbReference type="PROSITE" id="PS50041">
    <property type="entry name" value="C_TYPE_LECTIN_2"/>
    <property type="match status" value="1"/>
</dbReference>
<evidence type="ECO:0000313" key="4">
    <source>
        <dbReference type="EMBL" id="CAD7444432.1"/>
    </source>
</evidence>
<dbReference type="Gene3D" id="3.10.100.10">
    <property type="entry name" value="Mannose-Binding Protein A, subunit A"/>
    <property type="match status" value="1"/>
</dbReference>
<evidence type="ECO:0000259" key="3">
    <source>
        <dbReference type="PROSITE" id="PS50041"/>
    </source>
</evidence>
<accession>A0A7R9EZU6</accession>
<reference evidence="4" key="1">
    <citation type="submission" date="2020-11" db="EMBL/GenBank/DDBJ databases">
        <authorList>
            <person name="Tran Van P."/>
        </authorList>
    </citation>
    <scope>NUCLEOTIDE SEQUENCE</scope>
</reference>
<keyword evidence="2" id="KW-0812">Transmembrane</keyword>
<dbReference type="SUPFAM" id="SSF56436">
    <property type="entry name" value="C-type lectin-like"/>
    <property type="match status" value="1"/>
</dbReference>